<organism evidence="1 2">
    <name type="scientific">Candidatus Parvarchaeum acidophilus ARMAN-5</name>
    <dbReference type="NCBI Taxonomy" id="662762"/>
    <lineage>
        <taxon>Archaea</taxon>
        <taxon>Candidatus Parvarchaeota</taxon>
        <taxon>Candidatus Parvarchaeum</taxon>
    </lineage>
</organism>
<proteinExistence type="predicted"/>
<dbReference type="EMBL" id="GG745547">
    <property type="protein sequence ID" value="EFD93073.1"/>
    <property type="molecule type" value="Genomic_DNA"/>
</dbReference>
<dbReference type="Proteomes" id="UP000009376">
    <property type="component" value="Unassembled WGS sequence"/>
</dbReference>
<evidence type="ECO:0000313" key="2">
    <source>
        <dbReference type="Proteomes" id="UP000009376"/>
    </source>
</evidence>
<reference evidence="1 2" key="1">
    <citation type="journal article" date="2010" name="Proc. Natl. Acad. Sci. U.S.A.">
        <title>Enigmatic, ultrasmall, uncultivated Archaea.</title>
        <authorList>
            <person name="Baker B.J."/>
            <person name="Comolli L.R."/>
            <person name="Dick G.J."/>
            <person name="Hauser L.J."/>
            <person name="Hyatt D."/>
            <person name="Dill B.D."/>
            <person name="Land M.L."/>
            <person name="Verberkmoes N.C."/>
            <person name="Hettich R.L."/>
            <person name="Banfield J.F."/>
        </authorList>
    </citation>
    <scope>NUCLEOTIDE SEQUENCE [LARGE SCALE GENOMIC DNA]</scope>
</reference>
<dbReference type="AlphaFoldDB" id="D6GUT3"/>
<gene>
    <name evidence="1" type="ORF">BJBARM5_0230</name>
</gene>
<sequence length="203" mass="23934">MFKRKKIKNIKVDDDLLLRANIAQGIKILYLDRPVLFYPENKHYERLKDVFSQISKNIRDLKPKKPRMLVISGDHLDYEILTDEMIQSIIDYLDFLLYLPPPKSLFSKWRKSVELGKMKVPTMSYILNSLLTYKLPDYWKGKMDLYAAISKSILDIMNETSSNKKIVEITDKLKEKTSKTIDKKVSDEYKEKLIKWLNLGLIV</sequence>
<accession>D6GUT3</accession>
<name>D6GUT3_PARA5</name>
<protein>
    <submittedName>
        <fullName evidence="1">Uncharacterized protein</fullName>
    </submittedName>
</protein>
<evidence type="ECO:0000313" key="1">
    <source>
        <dbReference type="EMBL" id="EFD93073.1"/>
    </source>
</evidence>